<dbReference type="OrthoDB" id="9806925at2"/>
<dbReference type="Pfam" id="PF03853">
    <property type="entry name" value="YjeF_N"/>
    <property type="match status" value="1"/>
</dbReference>
<evidence type="ECO:0000256" key="6">
    <source>
        <dbReference type="ARBA" id="ARBA00022741"/>
    </source>
</evidence>
<evidence type="ECO:0000313" key="22">
    <source>
        <dbReference type="EMBL" id="GEM04027.1"/>
    </source>
</evidence>
<dbReference type="InterPro" id="IPR029056">
    <property type="entry name" value="Ribokinase-like"/>
</dbReference>
<dbReference type="PROSITE" id="PS51385">
    <property type="entry name" value="YJEF_N"/>
    <property type="match status" value="1"/>
</dbReference>
<comment type="cofactor">
    <cofactor evidence="17">
        <name>Mg(2+)</name>
        <dbReference type="ChEBI" id="CHEBI:18420"/>
    </cofactor>
</comment>
<dbReference type="HAMAP" id="MF_01965">
    <property type="entry name" value="NADHX_dehydratase"/>
    <property type="match status" value="1"/>
</dbReference>
<feature type="binding site" evidence="18">
    <location>
        <position position="160"/>
    </location>
    <ligand>
        <name>K(+)</name>
        <dbReference type="ChEBI" id="CHEBI:29103"/>
    </ligand>
</feature>
<dbReference type="AlphaFoldDB" id="A0A1I6SKT1"/>
<dbReference type="STRING" id="306541.SAMN05421668_109127"/>
<dbReference type="GO" id="GO:0046496">
    <property type="term" value="P:nicotinamide nucleotide metabolic process"/>
    <property type="evidence" value="ECO:0007669"/>
    <property type="project" value="UniProtKB-UniRule"/>
</dbReference>
<keyword evidence="25" id="KW-1185">Reference proteome</keyword>
<dbReference type="CDD" id="cd01171">
    <property type="entry name" value="YXKO-related"/>
    <property type="match status" value="1"/>
</dbReference>
<gene>
    <name evidence="18" type="primary">nnrE</name>
    <name evidence="22" type="synonym">nnr</name>
    <name evidence="17" type="synonym">nnrD</name>
    <name evidence="22" type="ORF">HMI01_10150</name>
    <name evidence="23" type="ORF">SAMN05421668_109127</name>
</gene>
<feature type="binding site" evidence="17">
    <location>
        <position position="256"/>
    </location>
    <ligand>
        <name>(6S)-NADPHX</name>
        <dbReference type="ChEBI" id="CHEBI:64076"/>
    </ligand>
</feature>
<evidence type="ECO:0000256" key="9">
    <source>
        <dbReference type="ARBA" id="ARBA00022958"/>
    </source>
</evidence>
<dbReference type="InterPro" id="IPR004443">
    <property type="entry name" value="YjeF_N_dom"/>
</dbReference>
<dbReference type="PROSITE" id="PS51383">
    <property type="entry name" value="YJEF_C_3"/>
    <property type="match status" value="1"/>
</dbReference>
<dbReference type="InterPro" id="IPR030677">
    <property type="entry name" value="Nnr"/>
</dbReference>
<keyword evidence="6 17" id="KW-0547">Nucleotide-binding</keyword>
<dbReference type="Proteomes" id="UP000321773">
    <property type="component" value="Unassembled WGS sequence"/>
</dbReference>
<dbReference type="GO" id="GO:0052856">
    <property type="term" value="F:NAD(P)HX epimerase activity"/>
    <property type="evidence" value="ECO:0007669"/>
    <property type="project" value="UniProtKB-UniRule"/>
</dbReference>
<feature type="domain" description="YjeF N-terminal" evidence="21">
    <location>
        <begin position="9"/>
        <end position="213"/>
    </location>
</feature>
<comment type="caution">
    <text evidence="18">Lacks conserved residue(s) required for the propagation of feature annotation.</text>
</comment>
<evidence type="ECO:0000256" key="15">
    <source>
        <dbReference type="ARBA" id="ARBA00048238"/>
    </source>
</evidence>
<reference evidence="23 24" key="1">
    <citation type="submission" date="2016-10" db="EMBL/GenBank/DDBJ databases">
        <authorList>
            <person name="de Groot N.N."/>
        </authorList>
    </citation>
    <scope>NUCLEOTIDE SEQUENCE [LARGE SCALE GENOMIC DNA]</scope>
    <source>
        <strain evidence="23 24">DSM 17074</strain>
    </source>
</reference>
<keyword evidence="10 17" id="KW-0520">NAD</keyword>
<keyword evidence="13" id="KW-0511">Multifunctional enzyme</keyword>
<comment type="similarity">
    <text evidence="18">Belongs to the NnrE/AIBP family.</text>
</comment>
<evidence type="ECO:0000256" key="10">
    <source>
        <dbReference type="ARBA" id="ARBA00023027"/>
    </source>
</evidence>
<comment type="function">
    <text evidence="17">Catalyzes the dehydration of the S-form of NAD(P)HX at the expense of ADP, which is converted to AMP. Together with NAD(P)HX epimerase, which catalyzes the epimerization of the S- and R-forms, the enzyme allows the repair of both epimers of NAD(P)HX, a damaged form of NAD(P)H that is a result of enzymatic or heat-dependent hydration.</text>
</comment>
<dbReference type="SUPFAM" id="SSF53613">
    <property type="entry name" value="Ribokinase-like"/>
    <property type="match status" value="1"/>
</dbReference>
<dbReference type="Proteomes" id="UP000199139">
    <property type="component" value="Unassembled WGS sequence"/>
</dbReference>
<feature type="binding site" evidence="18">
    <location>
        <position position="58"/>
    </location>
    <ligand>
        <name>K(+)</name>
        <dbReference type="ChEBI" id="CHEBI:29103"/>
    </ligand>
</feature>
<dbReference type="HAMAP" id="MF_01966">
    <property type="entry name" value="NADHX_epimerase"/>
    <property type="match status" value="1"/>
</dbReference>
<comment type="catalytic activity">
    <reaction evidence="2 18 19">
        <text>(6R)-NADPHX = (6S)-NADPHX</text>
        <dbReference type="Rhea" id="RHEA:32227"/>
        <dbReference type="ChEBI" id="CHEBI:64076"/>
        <dbReference type="ChEBI" id="CHEBI:64077"/>
        <dbReference type="EC" id="5.1.99.6"/>
    </reaction>
</comment>
<evidence type="ECO:0000256" key="3">
    <source>
        <dbReference type="ARBA" id="ARBA00006001"/>
    </source>
</evidence>
<dbReference type="GO" id="GO:0046872">
    <property type="term" value="F:metal ion binding"/>
    <property type="evidence" value="ECO:0007669"/>
    <property type="project" value="UniProtKB-UniRule"/>
</dbReference>
<dbReference type="EMBL" id="FPAI01000009">
    <property type="protein sequence ID" value="SFS77553.1"/>
    <property type="molecule type" value="Genomic_DNA"/>
</dbReference>
<evidence type="ECO:0000256" key="12">
    <source>
        <dbReference type="ARBA" id="ARBA00023239"/>
    </source>
</evidence>
<protein>
    <recommendedName>
        <fullName evidence="19">Bifunctional NAD(P)H-hydrate repair enzyme</fullName>
    </recommendedName>
    <alternativeName>
        <fullName evidence="19">Nicotinamide nucleotide repair protein</fullName>
    </alternativeName>
    <domain>
        <recommendedName>
            <fullName evidence="19">ADP-dependent (S)-NAD(P)H-hydrate dehydratase</fullName>
            <ecNumber evidence="19">4.2.1.136</ecNumber>
        </recommendedName>
        <alternativeName>
            <fullName evidence="19">ADP-dependent NAD(P)HX dehydratase</fullName>
        </alternativeName>
    </domain>
    <domain>
        <recommendedName>
            <fullName evidence="19">NAD(P)H-hydrate epimerase</fullName>
            <ecNumber evidence="19">5.1.99.6</ecNumber>
        </recommendedName>
    </domain>
</protein>
<organism evidence="23 24">
    <name type="scientific">Halolactibacillus miurensis</name>
    <dbReference type="NCBI Taxonomy" id="306541"/>
    <lineage>
        <taxon>Bacteria</taxon>
        <taxon>Bacillati</taxon>
        <taxon>Bacillota</taxon>
        <taxon>Bacilli</taxon>
        <taxon>Bacillales</taxon>
        <taxon>Bacillaceae</taxon>
        <taxon>Halolactibacillus</taxon>
    </lineage>
</organism>
<keyword evidence="12 17" id="KW-0456">Lyase</keyword>
<evidence type="ECO:0000256" key="1">
    <source>
        <dbReference type="ARBA" id="ARBA00000013"/>
    </source>
</evidence>
<reference evidence="22 25" key="2">
    <citation type="submission" date="2019-07" db="EMBL/GenBank/DDBJ databases">
        <title>Whole genome shotgun sequence of Halolactibacillus miurensis NBRC 100873.</title>
        <authorList>
            <person name="Hosoyama A."/>
            <person name="Uohara A."/>
            <person name="Ohji S."/>
            <person name="Ichikawa N."/>
        </authorList>
    </citation>
    <scope>NUCLEOTIDE SEQUENCE [LARGE SCALE GENOMIC DNA]</scope>
    <source>
        <strain evidence="22 25">NBRC 100873</strain>
    </source>
</reference>
<dbReference type="EC" id="4.2.1.136" evidence="19"/>
<dbReference type="NCBIfam" id="TIGR00196">
    <property type="entry name" value="yjeF_cterm"/>
    <property type="match status" value="1"/>
</dbReference>
<dbReference type="RefSeq" id="WP_062322665.1">
    <property type="nucleotide sequence ID" value="NZ_BJWJ01000008.1"/>
</dbReference>
<comment type="subunit">
    <text evidence="17">Homotetramer.</text>
</comment>
<dbReference type="PANTHER" id="PTHR12592:SF0">
    <property type="entry name" value="ATP-DEPENDENT (S)-NAD(P)H-HYDRATE DEHYDRATASE"/>
    <property type="match status" value="1"/>
</dbReference>
<accession>A0A1I6SKT1</accession>
<evidence type="ECO:0000256" key="19">
    <source>
        <dbReference type="PIRNR" id="PIRNR017184"/>
    </source>
</evidence>
<comment type="catalytic activity">
    <reaction evidence="1 18 19">
        <text>(6R)-NADHX = (6S)-NADHX</text>
        <dbReference type="Rhea" id="RHEA:32215"/>
        <dbReference type="ChEBI" id="CHEBI:64074"/>
        <dbReference type="ChEBI" id="CHEBI:64075"/>
        <dbReference type="EC" id="5.1.99.6"/>
    </reaction>
</comment>
<feature type="binding site" evidence="17">
    <location>
        <position position="364"/>
    </location>
    <ligand>
        <name>(6S)-NADPHX</name>
        <dbReference type="ChEBI" id="CHEBI:64076"/>
    </ligand>
</feature>
<keyword evidence="11 18" id="KW-0413">Isomerase</keyword>
<feature type="binding site" evidence="17">
    <location>
        <position position="430"/>
    </location>
    <ligand>
        <name>AMP</name>
        <dbReference type="ChEBI" id="CHEBI:456215"/>
    </ligand>
</feature>
<dbReference type="PIRSF" id="PIRSF017184">
    <property type="entry name" value="Nnr"/>
    <property type="match status" value="1"/>
</dbReference>
<sequence>MKCLTSEEMRQVDMLAFNAYHMPGEVLMENAGRAIVEAMVQDLIKSDRIVVVVGPGNNGGDGFVVARELKNRGYMVTVIQTVTNDKISGEANVHLNVMQRFNVDIIYDFPDAVQYIHEATVIIDALFGTGYTGPMREPMHGYVALMNDARAPIYSIDVPSGVSETIGSMSAVVKATKTVTIEAPKVTAYIEQTAPYYGELTIVSIGLPTRELDKISRTIWQVCHVKQTLKKRERFGHKGTYGHVLLIGGSVDMPGAIQLSARGALKSGAGLVSVMTEQAARPFLQLPHEVMYRSHDELTPQLLSNYQAIAVGMGFGLTDEKLALFYQILKTEVPLLIDADGLTLLARDISRLKERQGPTILTPHPKEFARLTGFSVDVIKNDPFTLTKAFAQEHGVYLVLKGTHTIISSPRGEQVINTTGNSALSKGGSGDILSGIACVRIMQDETVLAGLCNAVYLHGYASDIAVREDFTAFDITPTDVVDSLSKAYRTFIENPA</sequence>
<name>A0A1I6SKT1_9BACI</name>
<evidence type="ECO:0000256" key="2">
    <source>
        <dbReference type="ARBA" id="ARBA00000909"/>
    </source>
</evidence>
<proteinExistence type="inferred from homology"/>
<evidence type="ECO:0000256" key="5">
    <source>
        <dbReference type="ARBA" id="ARBA00022723"/>
    </source>
</evidence>
<feature type="binding site" evidence="18">
    <location>
        <position position="124"/>
    </location>
    <ligand>
        <name>K(+)</name>
        <dbReference type="ChEBI" id="CHEBI:29103"/>
    </ligand>
</feature>
<feature type="binding site" evidence="18">
    <location>
        <begin position="57"/>
        <end position="61"/>
    </location>
    <ligand>
        <name>(6S)-NADPHX</name>
        <dbReference type="ChEBI" id="CHEBI:64076"/>
    </ligand>
</feature>
<dbReference type="NCBIfam" id="TIGR00197">
    <property type="entry name" value="yjeF_nterm"/>
    <property type="match status" value="1"/>
</dbReference>
<evidence type="ECO:0000313" key="25">
    <source>
        <dbReference type="Proteomes" id="UP000321773"/>
    </source>
</evidence>
<evidence type="ECO:0000259" key="20">
    <source>
        <dbReference type="PROSITE" id="PS51383"/>
    </source>
</evidence>
<comment type="catalytic activity">
    <reaction evidence="16 17 19">
        <text>(6S)-NADPHX + ADP = AMP + phosphate + NADPH + H(+)</text>
        <dbReference type="Rhea" id="RHEA:32235"/>
        <dbReference type="ChEBI" id="CHEBI:15378"/>
        <dbReference type="ChEBI" id="CHEBI:43474"/>
        <dbReference type="ChEBI" id="CHEBI:57783"/>
        <dbReference type="ChEBI" id="CHEBI:64076"/>
        <dbReference type="ChEBI" id="CHEBI:456215"/>
        <dbReference type="ChEBI" id="CHEBI:456216"/>
        <dbReference type="EC" id="4.2.1.136"/>
    </reaction>
</comment>
<evidence type="ECO:0000256" key="13">
    <source>
        <dbReference type="ARBA" id="ARBA00023268"/>
    </source>
</evidence>
<dbReference type="PANTHER" id="PTHR12592">
    <property type="entry name" value="ATP-DEPENDENT (S)-NAD(P)H-HYDRATE DEHYDRATASE FAMILY MEMBER"/>
    <property type="match status" value="1"/>
</dbReference>
<comment type="function">
    <text evidence="18">Catalyzes the epimerization of the S- and R-forms of NAD(P)HX, a damaged form of NAD(P)H that is a result of enzymatic or heat-dependent hydration. This is a prerequisite for the S-specific NAD(P)H-hydrate dehydratase to allow the repair of both epimers of NAD(P)HX.</text>
</comment>
<keyword evidence="7 17" id="KW-0067">ATP-binding</keyword>
<dbReference type="InterPro" id="IPR036652">
    <property type="entry name" value="YjeF_N_dom_sf"/>
</dbReference>
<comment type="function">
    <text evidence="14 19">Bifunctional enzyme that catalyzes the epimerization of the S- and R-forms of NAD(P)HX and the dehydration of the S-form of NAD(P)HX at the expense of ADP, which is converted to AMP. This allows the repair of both epimers of NAD(P)HX, a damaged form of NAD(P)H that is a result of enzymatic or heat-dependent hydration.</text>
</comment>
<feature type="binding site" evidence="18">
    <location>
        <position position="157"/>
    </location>
    <ligand>
        <name>(6S)-NADPHX</name>
        <dbReference type="ChEBI" id="CHEBI:64076"/>
    </ligand>
</feature>
<dbReference type="Gene3D" id="3.40.1190.20">
    <property type="match status" value="1"/>
</dbReference>
<evidence type="ECO:0000259" key="21">
    <source>
        <dbReference type="PROSITE" id="PS51385"/>
    </source>
</evidence>
<evidence type="ECO:0000256" key="16">
    <source>
        <dbReference type="ARBA" id="ARBA00049209"/>
    </source>
</evidence>
<evidence type="ECO:0000256" key="17">
    <source>
        <dbReference type="HAMAP-Rule" id="MF_01965"/>
    </source>
</evidence>
<comment type="catalytic activity">
    <reaction evidence="15 17 19">
        <text>(6S)-NADHX + ADP = AMP + phosphate + NADH + H(+)</text>
        <dbReference type="Rhea" id="RHEA:32223"/>
        <dbReference type="ChEBI" id="CHEBI:15378"/>
        <dbReference type="ChEBI" id="CHEBI:43474"/>
        <dbReference type="ChEBI" id="CHEBI:57945"/>
        <dbReference type="ChEBI" id="CHEBI:64074"/>
        <dbReference type="ChEBI" id="CHEBI:456215"/>
        <dbReference type="ChEBI" id="CHEBI:456216"/>
        <dbReference type="EC" id="4.2.1.136"/>
    </reaction>
</comment>
<feature type="domain" description="YjeF C-terminal" evidence="20">
    <location>
        <begin position="221"/>
        <end position="491"/>
    </location>
</feature>
<feature type="binding site" evidence="17">
    <location>
        <position position="314"/>
    </location>
    <ligand>
        <name>(6S)-NADPHX</name>
        <dbReference type="ChEBI" id="CHEBI:64076"/>
    </ligand>
</feature>
<dbReference type="GO" id="GO:0052855">
    <property type="term" value="F:ADP-dependent NAD(P)H-hydrate dehydratase activity"/>
    <property type="evidence" value="ECO:0007669"/>
    <property type="project" value="UniProtKB-UniRule"/>
</dbReference>
<keyword evidence="8 17" id="KW-0521">NADP</keyword>
<evidence type="ECO:0000256" key="8">
    <source>
        <dbReference type="ARBA" id="ARBA00022857"/>
    </source>
</evidence>
<dbReference type="EC" id="5.1.99.6" evidence="19"/>
<evidence type="ECO:0000256" key="4">
    <source>
        <dbReference type="ARBA" id="ARBA00009524"/>
    </source>
</evidence>
<dbReference type="GO" id="GO:0110051">
    <property type="term" value="P:metabolite repair"/>
    <property type="evidence" value="ECO:0007669"/>
    <property type="project" value="TreeGrafter"/>
</dbReference>
<dbReference type="InterPro" id="IPR000631">
    <property type="entry name" value="CARKD"/>
</dbReference>
<dbReference type="SUPFAM" id="SSF64153">
    <property type="entry name" value="YjeF N-terminal domain-like"/>
    <property type="match status" value="1"/>
</dbReference>
<feature type="binding site" evidence="17">
    <location>
        <position position="431"/>
    </location>
    <ligand>
        <name>(6S)-NADPHX</name>
        <dbReference type="ChEBI" id="CHEBI:64076"/>
    </ligand>
</feature>
<dbReference type="Gene3D" id="3.40.50.10260">
    <property type="entry name" value="YjeF N-terminal domain"/>
    <property type="match status" value="1"/>
</dbReference>
<keyword evidence="9 18" id="KW-0630">Potassium</keyword>
<feature type="binding site" evidence="17">
    <location>
        <begin position="401"/>
        <end position="405"/>
    </location>
    <ligand>
        <name>AMP</name>
        <dbReference type="ChEBI" id="CHEBI:456215"/>
    </ligand>
</feature>
<comment type="similarity">
    <text evidence="17">Belongs to the NnrD/CARKD family.</text>
</comment>
<dbReference type="EMBL" id="BJWJ01000008">
    <property type="protein sequence ID" value="GEM04027.1"/>
    <property type="molecule type" value="Genomic_DNA"/>
</dbReference>
<keyword evidence="5 18" id="KW-0479">Metal-binding</keyword>
<comment type="similarity">
    <text evidence="4 19">In the C-terminal section; belongs to the NnrD/CARKD family.</text>
</comment>
<dbReference type="Pfam" id="PF01256">
    <property type="entry name" value="Carb_kinase"/>
    <property type="match status" value="1"/>
</dbReference>
<evidence type="ECO:0000256" key="14">
    <source>
        <dbReference type="ARBA" id="ARBA00025153"/>
    </source>
</evidence>
<evidence type="ECO:0000256" key="18">
    <source>
        <dbReference type="HAMAP-Rule" id="MF_01966"/>
    </source>
</evidence>
<evidence type="ECO:0000256" key="11">
    <source>
        <dbReference type="ARBA" id="ARBA00023235"/>
    </source>
</evidence>
<feature type="binding site" evidence="18">
    <location>
        <begin position="128"/>
        <end position="134"/>
    </location>
    <ligand>
        <name>(6S)-NADPHX</name>
        <dbReference type="ChEBI" id="CHEBI:64076"/>
    </ligand>
</feature>
<evidence type="ECO:0000313" key="23">
    <source>
        <dbReference type="EMBL" id="SFS77553.1"/>
    </source>
</evidence>
<evidence type="ECO:0000313" key="24">
    <source>
        <dbReference type="Proteomes" id="UP000199139"/>
    </source>
</evidence>
<comment type="similarity">
    <text evidence="3 19">In the N-terminal section; belongs to the NnrE/AIBP family.</text>
</comment>
<comment type="cofactor">
    <cofactor evidence="18 19">
        <name>K(+)</name>
        <dbReference type="ChEBI" id="CHEBI:29103"/>
    </cofactor>
    <text evidence="18 19">Binds 1 potassium ion per subunit.</text>
</comment>
<dbReference type="GO" id="GO:0005524">
    <property type="term" value="F:ATP binding"/>
    <property type="evidence" value="ECO:0007669"/>
    <property type="project" value="UniProtKB-UniRule"/>
</dbReference>
<evidence type="ECO:0000256" key="7">
    <source>
        <dbReference type="ARBA" id="ARBA00022840"/>
    </source>
</evidence>